<feature type="compositionally biased region" description="Pro residues" evidence="1">
    <location>
        <begin position="364"/>
        <end position="382"/>
    </location>
</feature>
<feature type="region of interest" description="Disordered" evidence="1">
    <location>
        <begin position="353"/>
        <end position="396"/>
    </location>
</feature>
<evidence type="ECO:0000313" key="5">
    <source>
        <dbReference type="Proteomes" id="UP000318205"/>
    </source>
</evidence>
<dbReference type="Proteomes" id="UP000318014">
    <property type="component" value="Genome"/>
</dbReference>
<reference evidence="3 4" key="1">
    <citation type="journal article" date="2017" name="Sci. Rep.">
        <title>Molecular and microscopic characterization of a novel Eastern grey kangaroopox virus genome directly from a clinical sample.</title>
        <authorList>
            <person name="Sarker S."/>
            <person name="Roberts H.K."/>
            <person name="Tidd N."/>
            <person name="Ault S."/>
            <person name="Ladmore G."/>
            <person name="Peters A."/>
            <person name="Forwood J.K."/>
            <person name="Helbig K."/>
            <person name="Raidal S.R."/>
        </authorList>
    </citation>
    <scope>NUCLEOTIDE SEQUENCE [LARGE SCALE GENOMIC DNA]</scope>
    <source>
        <strain evidence="3 4">NSW</strain>
    </source>
</reference>
<keyword evidence="5" id="KW-1185">Reference proteome</keyword>
<name>A0A2C9DSX4_9POXV</name>
<dbReference type="Proteomes" id="UP000318205">
    <property type="component" value="Segment"/>
</dbReference>
<feature type="compositionally biased region" description="Low complexity" evidence="1">
    <location>
        <begin position="383"/>
        <end position="396"/>
    </location>
</feature>
<sequence>MEPVPPYLPPRPSRVHLRSSLCATEQYPMPSNFTLYVHGLSEVIVEMSRIYHGIFGWEKLVRREERYRCYSVTTVYSPESPLCQLPMVLTDLLAANGFQLSPNFVISFLRFSRGDYAKNICLFYPRFQSCVAVLCLTDFHGRWSVNGARVRRVSRGDLLVLLGNHYLSFSHPSGHHRHYVCVIVGMRLSGSRFPVGFPILQGCRSEVLHLTLYLEDIHRKILEAYQACHRLSEISENSEHAFPRLALILMIDKLSIVSVSTECIKNHMTGYSSSGSEPYVLDVEIEYLYGMRAMVENISCFTRNVWLEFSARSGPHEQMSRAVSNLRRLLEDIGVLSLRMIPYVTNSVSGMTLFEGTESEPNPEPDPNPNPEPDPDPDPNPNPDSTSNSESTSSSD</sequence>
<evidence type="ECO:0000313" key="3">
    <source>
        <dbReference type="EMBL" id="ATX75013.1"/>
    </source>
</evidence>
<dbReference type="EMBL" id="MF467281">
    <property type="protein sequence ID" value="ATI21107.1"/>
    <property type="molecule type" value="Genomic_DNA"/>
</dbReference>
<protein>
    <submittedName>
        <fullName evidence="2">Uncharacterized protein</fullName>
    </submittedName>
</protein>
<proteinExistence type="predicted"/>
<reference evidence="3" key="3">
    <citation type="submission" date="2018-08" db="EMBL/GenBank/DDBJ databases">
        <authorList>
            <person name="Ferrada E.E."/>
            <person name="Latorre B.A."/>
        </authorList>
    </citation>
    <scope>NUCLEOTIDE SEQUENCE</scope>
    <source>
        <strain evidence="3">NSW</strain>
    </source>
</reference>
<organism evidence="2 5">
    <name type="scientific">Eastern grey kangaroopox virus</name>
    <dbReference type="NCBI Taxonomy" id="2042482"/>
    <lineage>
        <taxon>Viruses</taxon>
        <taxon>Varidnaviria</taxon>
        <taxon>Bamfordvirae</taxon>
        <taxon>Nucleocytoviricota</taxon>
        <taxon>Pokkesviricetes</taxon>
        <taxon>Chitovirales</taxon>
        <taxon>Poxviridae</taxon>
        <taxon>Chordopoxvirinae</taxon>
        <taxon>Macropopoxvirus</taxon>
        <taxon>Macropopoxvirus mgiganteuspox</taxon>
        <taxon>Eastern kangaroopox virus</taxon>
    </lineage>
</organism>
<reference evidence="2 5" key="2">
    <citation type="journal article" date="2017" name="Virus Res.">
        <title>Complete genomic characterisation of two novel poxviruses (WKPV and EKPV) from western and eastern grey kangaroos.</title>
        <authorList>
            <person name="Bennett M."/>
            <person name="Tu S.L."/>
            <person name="Upton C."/>
            <person name="McArtor C."/>
            <person name="Gillett A."/>
            <person name="Laird T."/>
            <person name="O'Dea M."/>
        </authorList>
    </citation>
    <scope>NUCLEOTIDE SEQUENCE [LARGE SCALE GENOMIC DNA]</scope>
    <source>
        <strain evidence="2">Sunshine Coast</strain>
    </source>
</reference>
<accession>A0A2C9DSX4</accession>
<evidence type="ECO:0000313" key="2">
    <source>
        <dbReference type="EMBL" id="ATI21107.1"/>
    </source>
</evidence>
<evidence type="ECO:0000313" key="4">
    <source>
        <dbReference type="Proteomes" id="UP000318014"/>
    </source>
</evidence>
<dbReference type="EMBL" id="MF661791">
    <property type="protein sequence ID" value="ATX75013.1"/>
    <property type="molecule type" value="Genomic_DNA"/>
</dbReference>
<gene>
    <name evidence="3" type="ORF">EKPV-NSW-ORF020</name>
</gene>
<evidence type="ECO:0000256" key="1">
    <source>
        <dbReference type="SAM" id="MobiDB-lite"/>
    </source>
</evidence>